<reference evidence="1" key="2">
    <citation type="journal article" date="2021" name="Genome Biol. Evol.">
        <title>Developing a high-quality reference genome for a parasitic bivalve with doubly uniparental inheritance (Bivalvia: Unionida).</title>
        <authorList>
            <person name="Smith C.H."/>
        </authorList>
    </citation>
    <scope>NUCLEOTIDE SEQUENCE</scope>
    <source>
        <strain evidence="1">CHS0354</strain>
        <tissue evidence="1">Mantle</tissue>
    </source>
</reference>
<comment type="caution">
    <text evidence="1">The sequence shown here is derived from an EMBL/GenBank/DDBJ whole genome shotgun (WGS) entry which is preliminary data.</text>
</comment>
<evidence type="ECO:0000313" key="2">
    <source>
        <dbReference type="Proteomes" id="UP001195483"/>
    </source>
</evidence>
<proteinExistence type="predicted"/>
<dbReference type="AlphaFoldDB" id="A0AAE0W1L7"/>
<gene>
    <name evidence="1" type="ORF">CHS0354_006162</name>
</gene>
<dbReference type="EMBL" id="JAEAOA010000432">
    <property type="protein sequence ID" value="KAK3597794.1"/>
    <property type="molecule type" value="Genomic_DNA"/>
</dbReference>
<evidence type="ECO:0000313" key="1">
    <source>
        <dbReference type="EMBL" id="KAK3597794.1"/>
    </source>
</evidence>
<accession>A0AAE0W1L7</accession>
<name>A0AAE0W1L7_9BIVA</name>
<keyword evidence="2" id="KW-1185">Reference proteome</keyword>
<protein>
    <submittedName>
        <fullName evidence="1">Uncharacterized protein</fullName>
    </submittedName>
</protein>
<feature type="non-terminal residue" evidence="1">
    <location>
        <position position="89"/>
    </location>
</feature>
<sequence>MVAMLGDAARALLKLSFRIAEACNPLTVLIGSGSAVSILDASQQLSRSMVGFTKAIARFNSFDKLVSKANECVVMLSANENYLTAVVSL</sequence>
<reference evidence="1" key="1">
    <citation type="journal article" date="2021" name="Genome Biol. Evol.">
        <title>A High-Quality Reference Genome for a Parasitic Bivalve with Doubly Uniparental Inheritance (Bivalvia: Unionida).</title>
        <authorList>
            <person name="Smith C.H."/>
        </authorList>
    </citation>
    <scope>NUCLEOTIDE SEQUENCE</scope>
    <source>
        <strain evidence="1">CHS0354</strain>
    </source>
</reference>
<dbReference type="Proteomes" id="UP001195483">
    <property type="component" value="Unassembled WGS sequence"/>
</dbReference>
<organism evidence="1 2">
    <name type="scientific">Potamilus streckersoni</name>
    <dbReference type="NCBI Taxonomy" id="2493646"/>
    <lineage>
        <taxon>Eukaryota</taxon>
        <taxon>Metazoa</taxon>
        <taxon>Spiralia</taxon>
        <taxon>Lophotrochozoa</taxon>
        <taxon>Mollusca</taxon>
        <taxon>Bivalvia</taxon>
        <taxon>Autobranchia</taxon>
        <taxon>Heteroconchia</taxon>
        <taxon>Palaeoheterodonta</taxon>
        <taxon>Unionida</taxon>
        <taxon>Unionoidea</taxon>
        <taxon>Unionidae</taxon>
        <taxon>Ambleminae</taxon>
        <taxon>Lampsilini</taxon>
        <taxon>Potamilus</taxon>
    </lineage>
</organism>
<reference evidence="1" key="3">
    <citation type="submission" date="2023-05" db="EMBL/GenBank/DDBJ databases">
        <authorList>
            <person name="Smith C.H."/>
        </authorList>
    </citation>
    <scope>NUCLEOTIDE SEQUENCE</scope>
    <source>
        <strain evidence="1">CHS0354</strain>
        <tissue evidence="1">Mantle</tissue>
    </source>
</reference>